<evidence type="ECO:0000313" key="4">
    <source>
        <dbReference type="Proteomes" id="UP001566331"/>
    </source>
</evidence>
<organism evidence="3 4">
    <name type="scientific">Luteimonas salinilitoris</name>
    <dbReference type="NCBI Taxonomy" id="3237697"/>
    <lineage>
        <taxon>Bacteria</taxon>
        <taxon>Pseudomonadati</taxon>
        <taxon>Pseudomonadota</taxon>
        <taxon>Gammaproteobacteria</taxon>
        <taxon>Lysobacterales</taxon>
        <taxon>Lysobacteraceae</taxon>
        <taxon>Luteimonas</taxon>
    </lineage>
</organism>
<dbReference type="InterPro" id="IPR037066">
    <property type="entry name" value="Plug_dom_sf"/>
</dbReference>
<evidence type="ECO:0008006" key="5">
    <source>
        <dbReference type="Google" id="ProtNLM"/>
    </source>
</evidence>
<dbReference type="Proteomes" id="UP001566331">
    <property type="component" value="Unassembled WGS sequence"/>
</dbReference>
<proteinExistence type="predicted"/>
<keyword evidence="2" id="KW-0732">Signal</keyword>
<evidence type="ECO:0000256" key="1">
    <source>
        <dbReference type="SAM" id="MobiDB-lite"/>
    </source>
</evidence>
<dbReference type="SUPFAM" id="SSF56935">
    <property type="entry name" value="Porins"/>
    <property type="match status" value="1"/>
</dbReference>
<dbReference type="Gene3D" id="2.170.130.10">
    <property type="entry name" value="TonB-dependent receptor, plug domain"/>
    <property type="match status" value="1"/>
</dbReference>
<name>A0ABV4HVM1_9GAMM</name>
<sequence>MRVPALAGAITTAVALASAPALAEEAADLVSSVEAGAQDLDRIVVTATRTSQNLIDTPASVTVQDMGDLRLRGMDSLGDEFRGGPGVSASEALSAQEDASAFADAQTP</sequence>
<comment type="caution">
    <text evidence="3">The sequence shown here is derived from an EMBL/GenBank/DDBJ whole genome shotgun (WGS) entry which is preliminary data.</text>
</comment>
<protein>
    <recommendedName>
        <fullName evidence="5">TonB-dependent receptor</fullName>
    </recommendedName>
</protein>
<feature type="signal peptide" evidence="2">
    <location>
        <begin position="1"/>
        <end position="23"/>
    </location>
</feature>
<evidence type="ECO:0000256" key="2">
    <source>
        <dbReference type="SAM" id="SignalP"/>
    </source>
</evidence>
<feature type="region of interest" description="Disordered" evidence="1">
    <location>
        <begin position="80"/>
        <end position="108"/>
    </location>
</feature>
<accession>A0ABV4HVM1</accession>
<evidence type="ECO:0000313" key="3">
    <source>
        <dbReference type="EMBL" id="MEZ0476648.1"/>
    </source>
</evidence>
<reference evidence="3 4" key="1">
    <citation type="submission" date="2024-07" db="EMBL/GenBank/DDBJ databases">
        <title>Luteimonas salilacus sp. nov., isolated from the shore soil of Salt Lake in Tibet of China.</title>
        <authorList>
            <person name="Zhang X."/>
            <person name="Li A."/>
        </authorList>
    </citation>
    <scope>NUCLEOTIDE SEQUENCE [LARGE SCALE GENOMIC DNA]</scope>
    <source>
        <strain evidence="3 4">B3-2-R+30</strain>
    </source>
</reference>
<gene>
    <name evidence="3" type="ORF">AB6713_18835</name>
</gene>
<feature type="chain" id="PRO_5045257456" description="TonB-dependent receptor" evidence="2">
    <location>
        <begin position="24"/>
        <end position="108"/>
    </location>
</feature>
<keyword evidence="4" id="KW-1185">Reference proteome</keyword>
<dbReference type="RefSeq" id="WP_370565746.1">
    <property type="nucleotide sequence ID" value="NZ_JBFWIB010000024.1"/>
</dbReference>
<dbReference type="EMBL" id="JBFWIC010000043">
    <property type="protein sequence ID" value="MEZ0476648.1"/>
    <property type="molecule type" value="Genomic_DNA"/>
</dbReference>